<feature type="region of interest" description="Disordered" evidence="5">
    <location>
        <begin position="171"/>
        <end position="242"/>
    </location>
</feature>
<protein>
    <submittedName>
        <fullName evidence="7">Uncharacterized protein</fullName>
    </submittedName>
</protein>
<name>W2TDJ1_NECAM</name>
<gene>
    <name evidence="7" type="ORF">NECAME_09543</name>
</gene>
<accession>W2TDJ1</accession>
<dbReference type="STRING" id="51031.W2TDJ1"/>
<keyword evidence="6" id="KW-0472">Membrane</keyword>
<comment type="similarity">
    <text evidence="1">Belongs to the cation diffusion facilitator (CDF) transporter (TC 2.A.4) family. SLC30A subfamily.</text>
</comment>
<feature type="compositionally biased region" description="Basic and acidic residues" evidence="5">
    <location>
        <begin position="171"/>
        <end position="213"/>
    </location>
</feature>
<dbReference type="PANTHER" id="PTHR45755">
    <property type="match status" value="1"/>
</dbReference>
<dbReference type="InterPro" id="IPR045316">
    <property type="entry name" value="Msc2-like"/>
</dbReference>
<feature type="region of interest" description="Disordered" evidence="5">
    <location>
        <begin position="1"/>
        <end position="43"/>
    </location>
</feature>
<proteinExistence type="inferred from homology"/>
<dbReference type="GO" id="GO:0005794">
    <property type="term" value="C:Golgi apparatus"/>
    <property type="evidence" value="ECO:0007669"/>
    <property type="project" value="TreeGrafter"/>
</dbReference>
<keyword evidence="6" id="KW-0812">Transmembrane</keyword>
<evidence type="ECO:0000313" key="8">
    <source>
        <dbReference type="Proteomes" id="UP000053676"/>
    </source>
</evidence>
<dbReference type="KEGG" id="nai:NECAME_09543"/>
<organism evidence="7 8">
    <name type="scientific">Necator americanus</name>
    <name type="common">Human hookworm</name>
    <dbReference type="NCBI Taxonomy" id="51031"/>
    <lineage>
        <taxon>Eukaryota</taxon>
        <taxon>Metazoa</taxon>
        <taxon>Ecdysozoa</taxon>
        <taxon>Nematoda</taxon>
        <taxon>Chromadorea</taxon>
        <taxon>Rhabditida</taxon>
        <taxon>Rhabditina</taxon>
        <taxon>Rhabditomorpha</taxon>
        <taxon>Strongyloidea</taxon>
        <taxon>Ancylostomatidae</taxon>
        <taxon>Bunostominae</taxon>
        <taxon>Necator</taxon>
    </lineage>
</organism>
<keyword evidence="6" id="KW-1133">Transmembrane helix</keyword>
<feature type="transmembrane region" description="Helical" evidence="6">
    <location>
        <begin position="139"/>
        <end position="164"/>
    </location>
</feature>
<evidence type="ECO:0000313" key="7">
    <source>
        <dbReference type="EMBL" id="ETN79888.1"/>
    </source>
</evidence>
<reference evidence="8" key="1">
    <citation type="journal article" date="2014" name="Nat. Genet.">
        <title>Genome of the human hookworm Necator americanus.</title>
        <authorList>
            <person name="Tang Y.T."/>
            <person name="Gao X."/>
            <person name="Rosa B.A."/>
            <person name="Abubucker S."/>
            <person name="Hallsworth-Pepin K."/>
            <person name="Martin J."/>
            <person name="Tyagi R."/>
            <person name="Heizer E."/>
            <person name="Zhang X."/>
            <person name="Bhonagiri-Palsikar V."/>
            <person name="Minx P."/>
            <person name="Warren W.C."/>
            <person name="Wang Q."/>
            <person name="Zhan B."/>
            <person name="Hotez P.J."/>
            <person name="Sternberg P.W."/>
            <person name="Dougall A."/>
            <person name="Gaze S.T."/>
            <person name="Mulvenna J."/>
            <person name="Sotillo J."/>
            <person name="Ranganathan S."/>
            <person name="Rabelo E.M."/>
            <person name="Wilson R.K."/>
            <person name="Felgner P.L."/>
            <person name="Bethony J."/>
            <person name="Hawdon J.M."/>
            <person name="Gasser R.B."/>
            <person name="Loukas A."/>
            <person name="Mitreva M."/>
        </authorList>
    </citation>
    <scope>NUCLEOTIDE SEQUENCE [LARGE SCALE GENOMIC DNA]</scope>
</reference>
<dbReference type="OrthoDB" id="5865025at2759"/>
<evidence type="ECO:0000256" key="6">
    <source>
        <dbReference type="SAM" id="Phobius"/>
    </source>
</evidence>
<dbReference type="PANTHER" id="PTHR45755:SF4">
    <property type="entry name" value="ZINC TRANSPORTER 7"/>
    <property type="match status" value="1"/>
</dbReference>
<feature type="region of interest" description="Disordered" evidence="5">
    <location>
        <begin position="266"/>
        <end position="286"/>
    </location>
</feature>
<evidence type="ECO:0000256" key="2">
    <source>
        <dbReference type="ARBA" id="ARBA00022448"/>
    </source>
</evidence>
<keyword evidence="3" id="KW-0862">Zinc</keyword>
<evidence type="ECO:0000256" key="1">
    <source>
        <dbReference type="ARBA" id="ARBA00008873"/>
    </source>
</evidence>
<keyword evidence="4" id="KW-0406">Ion transport</keyword>
<feature type="compositionally biased region" description="Basic and acidic residues" evidence="5">
    <location>
        <begin position="1"/>
        <end position="11"/>
    </location>
</feature>
<keyword evidence="3" id="KW-0864">Zinc transport</keyword>
<feature type="compositionally biased region" description="Polar residues" evidence="5">
    <location>
        <begin position="12"/>
        <end position="26"/>
    </location>
</feature>
<dbReference type="GO" id="GO:0005385">
    <property type="term" value="F:zinc ion transmembrane transporter activity"/>
    <property type="evidence" value="ECO:0007669"/>
    <property type="project" value="InterPro"/>
</dbReference>
<feature type="compositionally biased region" description="Basic and acidic residues" evidence="5">
    <location>
        <begin position="112"/>
        <end position="123"/>
    </location>
</feature>
<evidence type="ECO:0000256" key="3">
    <source>
        <dbReference type="ARBA" id="ARBA00022906"/>
    </source>
</evidence>
<sequence length="286" mass="30879">MKRTGNREKKQQSNSLRDGRATSTVATRGECGGEGVLDWPQPPRRPLAALLQSSCPASETLRKEMTGVDSTDGDSAGNEVQPESGCTVHCNEAVEQRLMSRIDTQSECASETEIKKDDTSRYRGENRNGMVLVGFELKYLALLLTVLIVGCIGLLINVIGIGMFHGGHGHTHGDGGHGHAHGDGGHGHSHGEKSPKKGLHEDSDENPKLKTKDDPEECEIDSDSDAAIVNRPGRSRSRIGQDCSHNHLALKLVNLDENAEIEEFTDSEAAKRKQKQAGQGPICAFT</sequence>
<feature type="compositionally biased region" description="Acidic residues" evidence="5">
    <location>
        <begin position="214"/>
        <end position="224"/>
    </location>
</feature>
<dbReference type="AlphaFoldDB" id="W2TDJ1"/>
<dbReference type="GO" id="GO:0006882">
    <property type="term" value="P:intracellular zinc ion homeostasis"/>
    <property type="evidence" value="ECO:0007669"/>
    <property type="project" value="InterPro"/>
</dbReference>
<dbReference type="Proteomes" id="UP000053676">
    <property type="component" value="Unassembled WGS sequence"/>
</dbReference>
<evidence type="ECO:0000256" key="5">
    <source>
        <dbReference type="SAM" id="MobiDB-lite"/>
    </source>
</evidence>
<dbReference type="EMBL" id="KI659302">
    <property type="protein sequence ID" value="ETN79888.1"/>
    <property type="molecule type" value="Genomic_DNA"/>
</dbReference>
<keyword evidence="8" id="KW-1185">Reference proteome</keyword>
<evidence type="ECO:0000256" key="4">
    <source>
        <dbReference type="ARBA" id="ARBA00023065"/>
    </source>
</evidence>
<feature type="region of interest" description="Disordered" evidence="5">
    <location>
        <begin position="104"/>
        <end position="123"/>
    </location>
</feature>
<keyword evidence="2" id="KW-0813">Transport</keyword>
<feature type="region of interest" description="Disordered" evidence="5">
    <location>
        <begin position="65"/>
        <end position="84"/>
    </location>
</feature>